<dbReference type="Gene3D" id="3.40.50.720">
    <property type="entry name" value="NAD(P)-binding Rossmann-like Domain"/>
    <property type="match status" value="1"/>
</dbReference>
<sequence>MRFTMRDFIKSQLAKPAPVVTADLTGKTVVVLGANTGLGFEATKHFAKMNPGRLILACRSETRGQAALDRLKAGTGYKKAELWIVDLANFASVKQFADKFERDGGRLDILVENAAILPFKYESTKDGWESALQVNCLATPLLAILLIPIMTRTARDHATLPRIVIVASTMHYFLKLEKSVYENSAMLKTVGSKKYCTSTAMQTRYELTKLLNVFFARALNAHLGPSTPLVVNAVCPGYCYSELRRDYSGLRAVEQGSRQLVWGAVAQGAQPEDLRGTSDFVISPEGAKLQERVWEEMVQILGEVDPRVTTTVKKYLSAEV</sequence>
<dbReference type="PRINTS" id="PR00081">
    <property type="entry name" value="GDHRDH"/>
</dbReference>
<keyword evidence="3" id="KW-1185">Reference proteome</keyword>
<evidence type="ECO:0000313" key="2">
    <source>
        <dbReference type="EMBL" id="KAJ7673613.1"/>
    </source>
</evidence>
<dbReference type="PANTHER" id="PTHR43157">
    <property type="entry name" value="PHOSPHATIDYLINOSITOL-GLYCAN BIOSYNTHESIS CLASS F PROTEIN-RELATED"/>
    <property type="match status" value="1"/>
</dbReference>
<proteinExistence type="predicted"/>
<dbReference type="GO" id="GO:0016491">
    <property type="term" value="F:oxidoreductase activity"/>
    <property type="evidence" value="ECO:0007669"/>
    <property type="project" value="UniProtKB-KW"/>
</dbReference>
<evidence type="ECO:0000313" key="3">
    <source>
        <dbReference type="Proteomes" id="UP001221757"/>
    </source>
</evidence>
<reference evidence="2" key="1">
    <citation type="submission" date="2023-03" db="EMBL/GenBank/DDBJ databases">
        <title>Massive genome expansion in bonnet fungi (Mycena s.s.) driven by repeated elements and novel gene families across ecological guilds.</title>
        <authorList>
            <consortium name="Lawrence Berkeley National Laboratory"/>
            <person name="Harder C.B."/>
            <person name="Miyauchi S."/>
            <person name="Viragh M."/>
            <person name="Kuo A."/>
            <person name="Thoen E."/>
            <person name="Andreopoulos B."/>
            <person name="Lu D."/>
            <person name="Skrede I."/>
            <person name="Drula E."/>
            <person name="Henrissat B."/>
            <person name="Morin E."/>
            <person name="Kohler A."/>
            <person name="Barry K."/>
            <person name="LaButti K."/>
            <person name="Morin E."/>
            <person name="Salamov A."/>
            <person name="Lipzen A."/>
            <person name="Mereny Z."/>
            <person name="Hegedus B."/>
            <person name="Baldrian P."/>
            <person name="Stursova M."/>
            <person name="Weitz H."/>
            <person name="Taylor A."/>
            <person name="Grigoriev I.V."/>
            <person name="Nagy L.G."/>
            <person name="Martin F."/>
            <person name="Kauserud H."/>
        </authorList>
    </citation>
    <scope>NUCLEOTIDE SEQUENCE</scope>
    <source>
        <strain evidence="2">CBHHK067</strain>
    </source>
</reference>
<name>A0AAD7D1L9_MYCRO</name>
<evidence type="ECO:0000256" key="1">
    <source>
        <dbReference type="ARBA" id="ARBA00023002"/>
    </source>
</evidence>
<dbReference type="Proteomes" id="UP001221757">
    <property type="component" value="Unassembled WGS sequence"/>
</dbReference>
<gene>
    <name evidence="2" type="ORF">B0H17DRAFT_1242427</name>
</gene>
<dbReference type="InterPro" id="IPR036291">
    <property type="entry name" value="NAD(P)-bd_dom_sf"/>
</dbReference>
<comment type="caution">
    <text evidence="2">The sequence shown here is derived from an EMBL/GenBank/DDBJ whole genome shotgun (WGS) entry which is preliminary data.</text>
</comment>
<keyword evidence="1" id="KW-0560">Oxidoreductase</keyword>
<organism evidence="2 3">
    <name type="scientific">Mycena rosella</name>
    <name type="common">Pink bonnet</name>
    <name type="synonym">Agaricus rosellus</name>
    <dbReference type="NCBI Taxonomy" id="1033263"/>
    <lineage>
        <taxon>Eukaryota</taxon>
        <taxon>Fungi</taxon>
        <taxon>Dikarya</taxon>
        <taxon>Basidiomycota</taxon>
        <taxon>Agaricomycotina</taxon>
        <taxon>Agaricomycetes</taxon>
        <taxon>Agaricomycetidae</taxon>
        <taxon>Agaricales</taxon>
        <taxon>Marasmiineae</taxon>
        <taxon>Mycenaceae</taxon>
        <taxon>Mycena</taxon>
    </lineage>
</organism>
<dbReference type="SUPFAM" id="SSF51735">
    <property type="entry name" value="NAD(P)-binding Rossmann-fold domains"/>
    <property type="match status" value="1"/>
</dbReference>
<accession>A0AAD7D1L9</accession>
<dbReference type="InterPro" id="IPR002347">
    <property type="entry name" value="SDR_fam"/>
</dbReference>
<dbReference type="EMBL" id="JARKIE010000160">
    <property type="protein sequence ID" value="KAJ7673613.1"/>
    <property type="molecule type" value="Genomic_DNA"/>
</dbReference>
<dbReference type="PANTHER" id="PTHR43157:SF31">
    <property type="entry name" value="PHOSPHATIDYLINOSITOL-GLYCAN BIOSYNTHESIS CLASS F PROTEIN"/>
    <property type="match status" value="1"/>
</dbReference>
<dbReference type="AlphaFoldDB" id="A0AAD7D1L9"/>
<dbReference type="Pfam" id="PF00106">
    <property type="entry name" value="adh_short"/>
    <property type="match status" value="1"/>
</dbReference>
<protein>
    <submittedName>
        <fullName evidence="2">Short-chain dehydrogenase</fullName>
    </submittedName>
</protein>